<dbReference type="NCBIfam" id="TIGR00421">
    <property type="entry name" value="ubiX_pad"/>
    <property type="match status" value="1"/>
</dbReference>
<comment type="caution">
    <text evidence="9">The sequence shown here is derived from an EMBL/GenBank/DDBJ whole genome shotgun (WGS) entry which is preliminary data.</text>
</comment>
<dbReference type="RefSeq" id="WP_122924033.1">
    <property type="nucleotide sequence ID" value="NZ_RHHU01000007.1"/>
</dbReference>
<dbReference type="FunFam" id="3.40.50.1950:FF:000001">
    <property type="entry name" value="Flavin prenyltransferase UbiX"/>
    <property type="match status" value="1"/>
</dbReference>
<dbReference type="NCBIfam" id="NF041206">
    <property type="entry name" value="VdcB"/>
    <property type="match status" value="1"/>
</dbReference>
<evidence type="ECO:0000313" key="9">
    <source>
        <dbReference type="EMBL" id="RNB85369.1"/>
    </source>
</evidence>
<evidence type="ECO:0000256" key="3">
    <source>
        <dbReference type="ARBA" id="ARBA00022643"/>
    </source>
</evidence>
<feature type="binding site" evidence="7">
    <location>
        <position position="168"/>
    </location>
    <ligand>
        <name>dimethylallyl phosphate</name>
        <dbReference type="ChEBI" id="CHEBI:88052"/>
    </ligand>
</feature>
<sequence length="188" mass="20868">MKRIIVGISGATGAIFGIRMLEVLKELDVETHLVMSKWAETTIALETEYSVDEVKKLASVVHHPTNQAASISSGSFRVDGMVIAPCSMKTLASIRIGYAEGLLGRAADVILKERKKLVLLTRETPFSDIHLENMLALSRMGAVILPPVPAFYNKPLTIDDIVNHIVARTLDQFEIDNHLTKRWKDPHQ</sequence>
<reference evidence="9 10" key="1">
    <citation type="submission" date="2018-10" db="EMBL/GenBank/DDBJ databases">
        <title>Phylogenomics of Brevibacillus.</title>
        <authorList>
            <person name="Dunlap C."/>
        </authorList>
    </citation>
    <scope>NUCLEOTIDE SEQUENCE [LARGE SCALE GENOMIC DNA]</scope>
    <source>
        <strain evidence="9 10">JCM 15774</strain>
    </source>
</reference>
<feature type="binding site" evidence="7">
    <location>
        <position position="36"/>
    </location>
    <ligand>
        <name>FMN</name>
        <dbReference type="ChEBI" id="CHEBI:58210"/>
    </ligand>
</feature>
<gene>
    <name evidence="7" type="primary">ubiX</name>
    <name evidence="9" type="ORF">EDM59_13295</name>
</gene>
<dbReference type="SUPFAM" id="SSF52507">
    <property type="entry name" value="Homo-oligomeric flavin-containing Cys decarboxylases, HFCD"/>
    <property type="match status" value="1"/>
</dbReference>
<keyword evidence="1 7" id="KW-0637">Prenyltransferase</keyword>
<evidence type="ECO:0000256" key="7">
    <source>
        <dbReference type="HAMAP-Rule" id="MF_01984"/>
    </source>
</evidence>
<dbReference type="GO" id="GO:0106141">
    <property type="term" value="F:flavin prenyltransferase activity"/>
    <property type="evidence" value="ECO:0007669"/>
    <property type="project" value="UniProtKB-EC"/>
</dbReference>
<protein>
    <recommendedName>
        <fullName evidence="7">Flavin prenyltransferase UbiX</fullName>
        <ecNumber evidence="7">2.5.1.129</ecNumber>
    </recommendedName>
</protein>
<dbReference type="HAMAP" id="MF_01984">
    <property type="entry name" value="ubiX_pad"/>
    <property type="match status" value="1"/>
</dbReference>
<keyword evidence="2 7" id="KW-0285">Flavoprotein</keyword>
<keyword evidence="3 7" id="KW-0288">FMN</keyword>
<dbReference type="PANTHER" id="PTHR43374">
    <property type="entry name" value="FLAVIN PRENYLTRANSFERASE"/>
    <property type="match status" value="1"/>
</dbReference>
<evidence type="ECO:0000256" key="4">
    <source>
        <dbReference type="ARBA" id="ARBA00022679"/>
    </source>
</evidence>
<evidence type="ECO:0000256" key="5">
    <source>
        <dbReference type="ARBA" id="ARBA00050612"/>
    </source>
</evidence>
<dbReference type="GO" id="GO:0016831">
    <property type="term" value="F:carboxy-lyase activity"/>
    <property type="evidence" value="ECO:0007669"/>
    <property type="project" value="TreeGrafter"/>
</dbReference>
<dbReference type="EMBL" id="RHHU01000007">
    <property type="protein sequence ID" value="RNB85369.1"/>
    <property type="molecule type" value="Genomic_DNA"/>
</dbReference>
<dbReference type="InterPro" id="IPR004507">
    <property type="entry name" value="UbiX-like"/>
</dbReference>
<comment type="catalytic activity">
    <reaction evidence="5 7">
        <text>dimethylallyl phosphate + FMNH2 = prenylated FMNH2 + phosphate</text>
        <dbReference type="Rhea" id="RHEA:37743"/>
        <dbReference type="ChEBI" id="CHEBI:43474"/>
        <dbReference type="ChEBI" id="CHEBI:57618"/>
        <dbReference type="ChEBI" id="CHEBI:87467"/>
        <dbReference type="ChEBI" id="CHEBI:88052"/>
        <dbReference type="EC" id="2.5.1.129"/>
    </reaction>
</comment>
<keyword evidence="10" id="KW-1185">Reference proteome</keyword>
<comment type="similarity">
    <text evidence="6 7">Belongs to the UbiX/PAD1 family.</text>
</comment>
<accession>A0A3M8DCP3</accession>
<evidence type="ECO:0000256" key="6">
    <source>
        <dbReference type="ARBA" id="ARBA00060793"/>
    </source>
</evidence>
<name>A0A3M8DCP3_9BACL</name>
<dbReference type="NCBIfam" id="NF004685">
    <property type="entry name" value="PRK06029.1"/>
    <property type="match status" value="1"/>
</dbReference>
<dbReference type="InterPro" id="IPR003382">
    <property type="entry name" value="Flavoprotein"/>
</dbReference>
<feature type="binding site" evidence="7">
    <location>
        <begin position="10"/>
        <end position="12"/>
    </location>
    <ligand>
        <name>FMN</name>
        <dbReference type="ChEBI" id="CHEBI:58210"/>
    </ligand>
</feature>
<dbReference type="Proteomes" id="UP000269573">
    <property type="component" value="Unassembled WGS sequence"/>
</dbReference>
<evidence type="ECO:0000256" key="1">
    <source>
        <dbReference type="ARBA" id="ARBA00022602"/>
    </source>
</evidence>
<dbReference type="EC" id="2.5.1.129" evidence="7"/>
<dbReference type="Gene3D" id="3.40.50.1950">
    <property type="entry name" value="Flavin prenyltransferase-like"/>
    <property type="match status" value="1"/>
</dbReference>
<dbReference type="InterPro" id="IPR036551">
    <property type="entry name" value="Flavin_trans-like"/>
</dbReference>
<dbReference type="PANTHER" id="PTHR43374:SF1">
    <property type="entry name" value="FLAVIN PRENYLTRANSFERASE PAD1, MITOCHONDRIAL"/>
    <property type="match status" value="1"/>
</dbReference>
<evidence type="ECO:0000256" key="2">
    <source>
        <dbReference type="ARBA" id="ARBA00022630"/>
    </source>
</evidence>
<feature type="domain" description="Flavoprotein" evidence="8">
    <location>
        <begin position="2"/>
        <end position="172"/>
    </location>
</feature>
<evidence type="ECO:0000259" key="8">
    <source>
        <dbReference type="Pfam" id="PF02441"/>
    </source>
</evidence>
<feature type="binding site" evidence="7">
    <location>
        <position position="152"/>
    </location>
    <ligand>
        <name>dimethylallyl phosphate</name>
        <dbReference type="ChEBI" id="CHEBI:88052"/>
    </ligand>
</feature>
<proteinExistence type="inferred from homology"/>
<organism evidence="9 10">
    <name type="scientific">Brevibacillus nitrificans</name>
    <dbReference type="NCBI Taxonomy" id="651560"/>
    <lineage>
        <taxon>Bacteria</taxon>
        <taxon>Bacillati</taxon>
        <taxon>Bacillota</taxon>
        <taxon>Bacilli</taxon>
        <taxon>Bacillales</taxon>
        <taxon>Paenibacillaceae</taxon>
        <taxon>Brevibacillus</taxon>
    </lineage>
</organism>
<keyword evidence="4 7" id="KW-0808">Transferase</keyword>
<dbReference type="Pfam" id="PF02441">
    <property type="entry name" value="Flavoprotein"/>
    <property type="match status" value="1"/>
</dbReference>
<comment type="function">
    <text evidence="7">Flavin prenyltransferase that catalyzes the synthesis of the prenylated FMN cofactor (prenyl-FMN) for 4-hydroxy-3-polyprenylbenzoic acid decarboxylase UbiD. The prenyltransferase is metal-independent and links a dimethylallyl moiety from dimethylallyl monophosphate (DMAP) to the flavin N5 and C6 atoms of FMN.</text>
</comment>
<feature type="binding site" evidence="7">
    <location>
        <position position="122"/>
    </location>
    <ligand>
        <name>FMN</name>
        <dbReference type="ChEBI" id="CHEBI:58210"/>
    </ligand>
</feature>
<evidence type="ECO:0000313" key="10">
    <source>
        <dbReference type="Proteomes" id="UP000269573"/>
    </source>
</evidence>
<comment type="caution">
    <text evidence="7">Lacks conserved residue(s) required for the propagation of feature annotation.</text>
</comment>
<feature type="binding site" evidence="7">
    <location>
        <begin position="87"/>
        <end position="90"/>
    </location>
    <ligand>
        <name>FMN</name>
        <dbReference type="ChEBI" id="CHEBI:58210"/>
    </ligand>
</feature>
<dbReference type="AlphaFoldDB" id="A0A3M8DCP3"/>